<dbReference type="SUPFAM" id="SSF50331">
    <property type="entry name" value="MOP-like"/>
    <property type="match status" value="1"/>
</dbReference>
<keyword evidence="3" id="KW-0067">ATP-binding</keyword>
<dbReference type="InterPro" id="IPR012340">
    <property type="entry name" value="NA-bd_OB-fold"/>
</dbReference>
<proteinExistence type="predicted"/>
<keyword evidence="1" id="KW-0813">Transport</keyword>
<evidence type="ECO:0000256" key="3">
    <source>
        <dbReference type="ARBA" id="ARBA00022840"/>
    </source>
</evidence>
<dbReference type="InterPro" id="IPR003439">
    <property type="entry name" value="ABC_transporter-like_ATP-bd"/>
</dbReference>
<dbReference type="EMBL" id="CP003316">
    <property type="protein sequence ID" value="AFA40121.1"/>
    <property type="molecule type" value="Genomic_DNA"/>
</dbReference>
<dbReference type="PROSITE" id="PS00211">
    <property type="entry name" value="ABC_TRANSPORTER_1"/>
    <property type="match status" value="1"/>
</dbReference>
<dbReference type="InterPro" id="IPR053598">
    <property type="entry name" value="ABC-Glucose_import_ATPase"/>
</dbReference>
<dbReference type="Gene3D" id="3.40.50.300">
    <property type="entry name" value="P-loop containing nucleotide triphosphate hydrolases"/>
    <property type="match status" value="1"/>
</dbReference>
<evidence type="ECO:0000256" key="2">
    <source>
        <dbReference type="ARBA" id="ARBA00022741"/>
    </source>
</evidence>
<sequence>MVAVTVEKLEKVFPPNVYALKDVNVSIKDGEFLVVLGPSGSGKTTFIRCIAGLETPTRGRILFGDVPIVDVEKGVNVPPAKRNVGMVFQNWALYPHMKVFDNIAFPLKIKKVPKEEIKKRVKEVAEALGISELLDRYPRQLSGGQQQRVAIARALVKEPQVLLMDEPFSNLDARLRISAREFVKSLQRKLKVTTILVTHDQHDAYALADRLMIINNGVVQQIGTADEILNNPANVFVAQFFGDPPINILEGEGRGDYVDLGDLKIPVKAPPGRLQVGIRPTDVYIAERPMAPGDVELQPARVVLVEYLGFTPVAVIKWEKSEMRAIAYDKVKEGSIVKVFLRKDNVKLFKDSIRISNIEI</sequence>
<dbReference type="InterPro" id="IPR015855">
    <property type="entry name" value="ABC_transpr_MalK-like"/>
</dbReference>
<dbReference type="InterPro" id="IPR027417">
    <property type="entry name" value="P-loop_NTPase"/>
</dbReference>
<dbReference type="GO" id="GO:0005524">
    <property type="term" value="F:ATP binding"/>
    <property type="evidence" value="ECO:0007669"/>
    <property type="project" value="UniProtKB-KW"/>
</dbReference>
<dbReference type="Pfam" id="PF00005">
    <property type="entry name" value="ABC_tran"/>
    <property type="match status" value="1"/>
</dbReference>
<dbReference type="Proteomes" id="UP000009062">
    <property type="component" value="Chromosome"/>
</dbReference>
<evidence type="ECO:0000259" key="4">
    <source>
        <dbReference type="PROSITE" id="PS50893"/>
    </source>
</evidence>
<dbReference type="HOGENOM" id="CLU_000604_1_1_2"/>
<dbReference type="PANTHER" id="PTHR43875">
    <property type="entry name" value="MALTODEXTRIN IMPORT ATP-BINDING PROTEIN MSMX"/>
    <property type="match status" value="1"/>
</dbReference>
<name>H6QCS5_PYROT</name>
<evidence type="ECO:0000313" key="6">
    <source>
        <dbReference type="Proteomes" id="UP000009062"/>
    </source>
</evidence>
<organism evidence="5 6">
    <name type="scientific">Pyrobaculum oguniense (strain DSM 13380 / JCM 10595 / TE7)</name>
    <dbReference type="NCBI Taxonomy" id="698757"/>
    <lineage>
        <taxon>Archaea</taxon>
        <taxon>Thermoproteota</taxon>
        <taxon>Thermoprotei</taxon>
        <taxon>Thermoproteales</taxon>
        <taxon>Thermoproteaceae</taxon>
        <taxon>Pyrobaculum</taxon>
    </lineage>
</organism>
<dbReference type="eggNOG" id="arCOG00177">
    <property type="taxonomic scope" value="Archaea"/>
</dbReference>
<dbReference type="SUPFAM" id="SSF52540">
    <property type="entry name" value="P-loop containing nucleoside triphosphate hydrolases"/>
    <property type="match status" value="1"/>
</dbReference>
<protein>
    <submittedName>
        <fullName evidence="5">ABC-type sugar transport systems, ATPase component</fullName>
    </submittedName>
</protein>
<evidence type="ECO:0000256" key="1">
    <source>
        <dbReference type="ARBA" id="ARBA00022448"/>
    </source>
</evidence>
<dbReference type="Gene3D" id="2.40.50.100">
    <property type="match status" value="1"/>
</dbReference>
<dbReference type="InterPro" id="IPR003593">
    <property type="entry name" value="AAA+_ATPase"/>
</dbReference>
<dbReference type="GO" id="GO:0008643">
    <property type="term" value="P:carbohydrate transport"/>
    <property type="evidence" value="ECO:0007669"/>
    <property type="project" value="InterPro"/>
</dbReference>
<keyword evidence="6" id="KW-1185">Reference proteome</keyword>
<dbReference type="PANTHER" id="PTHR43875:SF4">
    <property type="entry name" value="GLUCOSE IMPORT ATP-BINDING PROTEIN GLCV"/>
    <property type="match status" value="1"/>
</dbReference>
<dbReference type="STRING" id="698757.Pogu_2094"/>
<dbReference type="FunFam" id="3.40.50.300:FF:000042">
    <property type="entry name" value="Maltose/maltodextrin ABC transporter, ATP-binding protein"/>
    <property type="match status" value="1"/>
</dbReference>
<dbReference type="GO" id="GO:0055052">
    <property type="term" value="C:ATP-binding cassette (ABC) transporter complex, substrate-binding subunit-containing"/>
    <property type="evidence" value="ECO:0007669"/>
    <property type="project" value="TreeGrafter"/>
</dbReference>
<dbReference type="Gene3D" id="2.40.50.140">
    <property type="entry name" value="Nucleic acid-binding proteins"/>
    <property type="match status" value="1"/>
</dbReference>
<accession>H6QCS5</accession>
<dbReference type="InterPro" id="IPR047641">
    <property type="entry name" value="ABC_transpr_MalK/UgpC-like"/>
</dbReference>
<reference evidence="5 6" key="1">
    <citation type="journal article" date="2012" name="Stand. Genomic Sci.">
        <title>Complete genome sequence of Pyrobaculum oguniense.</title>
        <authorList>
            <person name="Bernick D.L."/>
            <person name="Karplus K."/>
            <person name="Lui L.M."/>
            <person name="Coker J.K."/>
            <person name="Murphy J.N."/>
            <person name="Chan P.P."/>
            <person name="Cozen A.E."/>
            <person name="Lowe T.M."/>
        </authorList>
    </citation>
    <scope>NUCLEOTIDE SEQUENCE [LARGE SCALE GENOMIC DNA]</scope>
    <source>
        <strain evidence="5 6">TE7</strain>
    </source>
</reference>
<keyword evidence="5" id="KW-0762">Sugar transport</keyword>
<dbReference type="InterPro" id="IPR008995">
    <property type="entry name" value="Mo/tungstate-bd_C_term_dom"/>
</dbReference>
<feature type="domain" description="ABC transporter" evidence="4">
    <location>
        <begin position="4"/>
        <end position="241"/>
    </location>
</feature>
<gene>
    <name evidence="5" type="ordered locus">Pogu_2094</name>
</gene>
<keyword evidence="2" id="KW-0547">Nucleotide-binding</keyword>
<dbReference type="CDD" id="cd03301">
    <property type="entry name" value="ABC_MalK_N"/>
    <property type="match status" value="1"/>
</dbReference>
<dbReference type="NCBIfam" id="NF040933">
    <property type="entry name" value="ABC_arch_GlcV"/>
    <property type="match status" value="1"/>
</dbReference>
<dbReference type="AlphaFoldDB" id="H6QCS5"/>
<dbReference type="GO" id="GO:0140359">
    <property type="term" value="F:ABC-type transporter activity"/>
    <property type="evidence" value="ECO:0007669"/>
    <property type="project" value="InterPro"/>
</dbReference>
<evidence type="ECO:0000313" key="5">
    <source>
        <dbReference type="EMBL" id="AFA40121.1"/>
    </source>
</evidence>
<dbReference type="SMART" id="SM00382">
    <property type="entry name" value="AAA"/>
    <property type="match status" value="1"/>
</dbReference>
<dbReference type="KEGG" id="pog:Pogu_2094"/>
<dbReference type="InterPro" id="IPR017871">
    <property type="entry name" value="ABC_transporter-like_CS"/>
</dbReference>
<dbReference type="GO" id="GO:0016887">
    <property type="term" value="F:ATP hydrolysis activity"/>
    <property type="evidence" value="ECO:0007669"/>
    <property type="project" value="InterPro"/>
</dbReference>
<dbReference type="PROSITE" id="PS50893">
    <property type="entry name" value="ABC_TRANSPORTER_2"/>
    <property type="match status" value="1"/>
</dbReference>